<dbReference type="RefSeq" id="WP_015404843.1">
    <property type="nucleotide sequence ID" value="NC_020304.1"/>
</dbReference>
<organism evidence="1 2">
    <name type="scientific">Desulfocapsa sulfexigens (strain DSM 10523 / SB164P1)</name>
    <dbReference type="NCBI Taxonomy" id="1167006"/>
    <lineage>
        <taxon>Bacteria</taxon>
        <taxon>Pseudomonadati</taxon>
        <taxon>Thermodesulfobacteriota</taxon>
        <taxon>Desulfobulbia</taxon>
        <taxon>Desulfobulbales</taxon>
        <taxon>Desulfocapsaceae</taxon>
        <taxon>Desulfocapsa</taxon>
    </lineage>
</organism>
<dbReference type="OrthoDB" id="5418016at2"/>
<dbReference type="InterPro" id="IPR014729">
    <property type="entry name" value="Rossmann-like_a/b/a_fold"/>
</dbReference>
<dbReference type="SUPFAM" id="SSF52402">
    <property type="entry name" value="Adenine nucleotide alpha hydrolases-like"/>
    <property type="match status" value="1"/>
</dbReference>
<dbReference type="AlphaFoldDB" id="M1PBZ8"/>
<evidence type="ECO:0000313" key="2">
    <source>
        <dbReference type="Proteomes" id="UP000011721"/>
    </source>
</evidence>
<proteinExistence type="predicted"/>
<dbReference type="Proteomes" id="UP000011721">
    <property type="component" value="Chromosome"/>
</dbReference>
<dbReference type="EMBL" id="CP003985">
    <property type="protein sequence ID" value="AGF79157.1"/>
    <property type="molecule type" value="Genomic_DNA"/>
</dbReference>
<keyword evidence="2" id="KW-1185">Reference proteome</keyword>
<accession>M1PBZ8</accession>
<gene>
    <name evidence="1" type="ordered locus">UWK_02621</name>
</gene>
<sequence>MGFTDWFGLAIKKNKDVDVQKIKKQSVDMGAMASGSPSVAAEALGRMVDQNNAPTKVLMVQDGEYMQQVTDYALKMAQRLDCEIIALDVTDKPLQFSGERKARESERFIEMAAKNAEQFINQATAQGIKVAHIMDIAAPEEVVARVSAADAGIRYVLSKPEGENATADQQRPHVPVFDLHCSRL</sequence>
<name>M1PBZ8_DESSD</name>
<evidence type="ECO:0008006" key="3">
    <source>
        <dbReference type="Google" id="ProtNLM"/>
    </source>
</evidence>
<protein>
    <recommendedName>
        <fullName evidence="3">Universal stress protein UspA-like protein</fullName>
    </recommendedName>
</protein>
<dbReference type="KEGG" id="dsf:UWK_02621"/>
<dbReference type="HOGENOM" id="CLU_1465992_0_0_7"/>
<evidence type="ECO:0000313" key="1">
    <source>
        <dbReference type="EMBL" id="AGF79157.1"/>
    </source>
</evidence>
<reference evidence="2" key="1">
    <citation type="journal article" date="2013" name="Stand. Genomic Sci.">
        <title>Complete genome sequence of Desulfocapsa sulfexigens, a marine deltaproteobacterium specialized in disproportionating inorganic sulfur compounds.</title>
        <authorList>
            <person name="Finster K.W."/>
            <person name="Kjeldsen K.U."/>
            <person name="Kube M."/>
            <person name="Reinhardt R."/>
            <person name="Mussmann M."/>
            <person name="Amann R."/>
            <person name="Schreiber L."/>
        </authorList>
    </citation>
    <scope>NUCLEOTIDE SEQUENCE [LARGE SCALE GENOMIC DNA]</scope>
    <source>
        <strain evidence="2">DSM 10523 / SB164P1</strain>
    </source>
</reference>
<dbReference type="Gene3D" id="3.40.50.620">
    <property type="entry name" value="HUPs"/>
    <property type="match status" value="1"/>
</dbReference>